<dbReference type="Proteomes" id="UP000831775">
    <property type="component" value="Chromosome"/>
</dbReference>
<dbReference type="PANTHER" id="PTHR32332">
    <property type="entry name" value="2-NITROPROPANE DIOXYGENASE"/>
    <property type="match status" value="1"/>
</dbReference>
<evidence type="ECO:0000313" key="3">
    <source>
        <dbReference type="Proteomes" id="UP000831775"/>
    </source>
</evidence>
<dbReference type="Gene3D" id="3.20.20.70">
    <property type="entry name" value="Aldolase class I"/>
    <property type="match status" value="1"/>
</dbReference>
<gene>
    <name evidence="2" type="ORF">MUN76_14500</name>
</gene>
<dbReference type="SUPFAM" id="SSF51412">
    <property type="entry name" value="Inosine monophosphate dehydrogenase (IMPDH)"/>
    <property type="match status" value="1"/>
</dbReference>
<keyword evidence="2" id="KW-0503">Monooxygenase</keyword>
<dbReference type="Pfam" id="PF03060">
    <property type="entry name" value="NMO"/>
    <property type="match status" value="2"/>
</dbReference>
<organism evidence="2 3">
    <name type="scientific">Leucobacter rhizosphaerae</name>
    <dbReference type="NCBI Taxonomy" id="2932245"/>
    <lineage>
        <taxon>Bacteria</taxon>
        <taxon>Bacillati</taxon>
        <taxon>Actinomycetota</taxon>
        <taxon>Actinomycetes</taxon>
        <taxon>Micrococcales</taxon>
        <taxon>Microbacteriaceae</taxon>
        <taxon>Leucobacter</taxon>
    </lineage>
</organism>
<dbReference type="EMBL" id="CP095043">
    <property type="protein sequence ID" value="UOQ60230.1"/>
    <property type="molecule type" value="Genomic_DNA"/>
</dbReference>
<dbReference type="RefSeq" id="WP_244685688.1">
    <property type="nucleotide sequence ID" value="NZ_CP095043.1"/>
</dbReference>
<accession>A0ABY4FV88</accession>
<evidence type="ECO:0000256" key="1">
    <source>
        <dbReference type="SAM" id="MobiDB-lite"/>
    </source>
</evidence>
<dbReference type="GO" id="GO:0004497">
    <property type="term" value="F:monooxygenase activity"/>
    <property type="evidence" value="ECO:0007669"/>
    <property type="project" value="UniProtKB-KW"/>
</dbReference>
<name>A0ABY4FV88_9MICO</name>
<feature type="compositionally biased region" description="Low complexity" evidence="1">
    <location>
        <begin position="7"/>
        <end position="18"/>
    </location>
</feature>
<proteinExistence type="predicted"/>
<protein>
    <submittedName>
        <fullName evidence="2">Nitronate monooxygenase</fullName>
    </submittedName>
</protein>
<keyword evidence="3" id="KW-1185">Reference proteome</keyword>
<dbReference type="PANTHER" id="PTHR32332:SF31">
    <property type="entry name" value="2-NITROPROPANE DIOXYGENASE FAMILY, PUTATIVE (AFU_ORTHOLOGUE AFUA_2G09850)-RELATED"/>
    <property type="match status" value="1"/>
</dbReference>
<reference evidence="2 3" key="1">
    <citation type="submission" date="2022-04" db="EMBL/GenBank/DDBJ databases">
        <title>Leucobacter sp. isolated from rhizosphere of onion.</title>
        <authorList>
            <person name="Won M."/>
            <person name="Lee C.-M."/>
            <person name="Woen H.-Y."/>
            <person name="Kwon S.-W."/>
        </authorList>
    </citation>
    <scope>NUCLEOTIDE SEQUENCE [LARGE SCALE GENOMIC DNA]</scope>
    <source>
        <strain evidence="2 3">H25R-14</strain>
    </source>
</reference>
<keyword evidence="2" id="KW-0560">Oxidoreductase</keyword>
<feature type="region of interest" description="Disordered" evidence="1">
    <location>
        <begin position="1"/>
        <end position="21"/>
    </location>
</feature>
<sequence length="339" mass="34735">MSSTSGDTTPDAPLTPAPSRERSAWAERLGLRVPVVCAPMGGVAGGALAGAVSRAGALGMIGMGSAGSVAALERELARLDTGGAPFGIGLVAWGIAREPELLTRALEAAPALLSVSFVDWRAEPAARAQRDAWIGAARGAGVRTITQVATADEARSAAAAGVDAVVARGKEGGGHGEHREPRDPLLESVLAAVEIPVLAAGAVTSAADLVEVQRRGASAAWIGTAFAACTEALTSAPARAALIAAEGRDTVVSRVLDVALDRPWPSHYPERLLRTPFVERWQGRESELAADTVAKAEFRAALAAQDYTVVPLDAGEGVGAVTTVRSAADVVRELARPLR</sequence>
<evidence type="ECO:0000313" key="2">
    <source>
        <dbReference type="EMBL" id="UOQ60230.1"/>
    </source>
</evidence>
<dbReference type="InterPro" id="IPR013785">
    <property type="entry name" value="Aldolase_TIM"/>
</dbReference>